<dbReference type="InterPro" id="IPR000792">
    <property type="entry name" value="Tscrpt_reg_LuxR_C"/>
</dbReference>
<evidence type="ECO:0000313" key="9">
    <source>
        <dbReference type="Proteomes" id="UP000435304"/>
    </source>
</evidence>
<accession>A0A6A9UWX1</accession>
<organism evidence="8 9">
    <name type="scientific">Auraticoccus cholistanensis</name>
    <dbReference type="NCBI Taxonomy" id="2656650"/>
    <lineage>
        <taxon>Bacteria</taxon>
        <taxon>Bacillati</taxon>
        <taxon>Actinomycetota</taxon>
        <taxon>Actinomycetes</taxon>
        <taxon>Propionibacteriales</taxon>
        <taxon>Propionibacteriaceae</taxon>
        <taxon>Auraticoccus</taxon>
    </lineage>
</organism>
<feature type="domain" description="Response regulatory" evidence="7">
    <location>
        <begin position="8"/>
        <end position="124"/>
    </location>
</feature>
<feature type="modified residue" description="4-aspartylphosphate" evidence="5">
    <location>
        <position position="59"/>
    </location>
</feature>
<keyword evidence="3" id="KW-0238">DNA-binding</keyword>
<name>A0A6A9UWX1_9ACTN</name>
<evidence type="ECO:0000259" key="6">
    <source>
        <dbReference type="PROSITE" id="PS50043"/>
    </source>
</evidence>
<proteinExistence type="predicted"/>
<evidence type="ECO:0000256" key="3">
    <source>
        <dbReference type="ARBA" id="ARBA00023125"/>
    </source>
</evidence>
<dbReference type="EMBL" id="WPCU01000005">
    <property type="protein sequence ID" value="MVA76142.1"/>
    <property type="molecule type" value="Genomic_DNA"/>
</dbReference>
<dbReference type="Proteomes" id="UP000435304">
    <property type="component" value="Unassembled WGS sequence"/>
</dbReference>
<dbReference type="PROSITE" id="PS50110">
    <property type="entry name" value="RESPONSE_REGULATORY"/>
    <property type="match status" value="1"/>
</dbReference>
<keyword evidence="9" id="KW-1185">Reference proteome</keyword>
<evidence type="ECO:0000259" key="7">
    <source>
        <dbReference type="PROSITE" id="PS50110"/>
    </source>
</evidence>
<dbReference type="CDD" id="cd06170">
    <property type="entry name" value="LuxR_C_like"/>
    <property type="match status" value="1"/>
</dbReference>
<dbReference type="SMART" id="SM00421">
    <property type="entry name" value="HTH_LUXR"/>
    <property type="match status" value="1"/>
</dbReference>
<keyword evidence="2" id="KW-0805">Transcription regulation</keyword>
<dbReference type="InterPro" id="IPR001789">
    <property type="entry name" value="Sig_transdc_resp-reg_receiver"/>
</dbReference>
<dbReference type="CDD" id="cd17535">
    <property type="entry name" value="REC_NarL-like"/>
    <property type="match status" value="1"/>
</dbReference>
<comment type="caution">
    <text evidence="8">The sequence shown here is derived from an EMBL/GenBank/DDBJ whole genome shotgun (WGS) entry which is preliminary data.</text>
</comment>
<dbReference type="Pfam" id="PF00196">
    <property type="entry name" value="GerE"/>
    <property type="match status" value="1"/>
</dbReference>
<evidence type="ECO:0000313" key="8">
    <source>
        <dbReference type="EMBL" id="MVA76142.1"/>
    </source>
</evidence>
<keyword evidence="4" id="KW-0804">Transcription</keyword>
<dbReference type="InterPro" id="IPR016032">
    <property type="entry name" value="Sig_transdc_resp-reg_C-effctor"/>
</dbReference>
<dbReference type="RefSeq" id="WP_156609569.1">
    <property type="nucleotide sequence ID" value="NZ_WPCU01000005.1"/>
</dbReference>
<dbReference type="SMART" id="SM00448">
    <property type="entry name" value="REC"/>
    <property type="match status" value="1"/>
</dbReference>
<dbReference type="Pfam" id="PF00072">
    <property type="entry name" value="Response_reg"/>
    <property type="match status" value="1"/>
</dbReference>
<feature type="domain" description="HTH luxR-type" evidence="6">
    <location>
        <begin position="152"/>
        <end position="217"/>
    </location>
</feature>
<gene>
    <name evidence="8" type="ORF">GC722_08915</name>
</gene>
<dbReference type="PROSITE" id="PS50043">
    <property type="entry name" value="HTH_LUXR_2"/>
    <property type="match status" value="1"/>
</dbReference>
<dbReference type="InterPro" id="IPR039420">
    <property type="entry name" value="WalR-like"/>
</dbReference>
<evidence type="ECO:0000256" key="1">
    <source>
        <dbReference type="ARBA" id="ARBA00022553"/>
    </source>
</evidence>
<reference evidence="8 9" key="1">
    <citation type="submission" date="2019-12" db="EMBL/GenBank/DDBJ databases">
        <title>Auraticoccus cholistani sp. nov., an actinomycete isolated from soil of Cholistan desert.</title>
        <authorList>
            <person name="Cheema M.T."/>
        </authorList>
    </citation>
    <scope>NUCLEOTIDE SEQUENCE [LARGE SCALE GENOMIC DNA]</scope>
    <source>
        <strain evidence="8 9">F435</strain>
    </source>
</reference>
<dbReference type="GO" id="GO:0006355">
    <property type="term" value="P:regulation of DNA-templated transcription"/>
    <property type="evidence" value="ECO:0007669"/>
    <property type="project" value="InterPro"/>
</dbReference>
<keyword evidence="1 5" id="KW-0597">Phosphoprotein</keyword>
<dbReference type="PRINTS" id="PR00038">
    <property type="entry name" value="HTHLUXR"/>
</dbReference>
<dbReference type="Gene3D" id="3.40.50.2300">
    <property type="match status" value="1"/>
</dbReference>
<dbReference type="GO" id="GO:0003677">
    <property type="term" value="F:DNA binding"/>
    <property type="evidence" value="ECO:0007669"/>
    <property type="project" value="UniProtKB-KW"/>
</dbReference>
<dbReference type="SUPFAM" id="SSF52172">
    <property type="entry name" value="CheY-like"/>
    <property type="match status" value="1"/>
</dbReference>
<protein>
    <submittedName>
        <fullName evidence="8">Response regulator</fullName>
    </submittedName>
</protein>
<dbReference type="AlphaFoldDB" id="A0A6A9UWX1"/>
<dbReference type="PANTHER" id="PTHR43214:SF24">
    <property type="entry name" value="TRANSCRIPTIONAL REGULATORY PROTEIN NARL-RELATED"/>
    <property type="match status" value="1"/>
</dbReference>
<dbReference type="PROSITE" id="PS00622">
    <property type="entry name" value="HTH_LUXR_1"/>
    <property type="match status" value="1"/>
</dbReference>
<dbReference type="InterPro" id="IPR011006">
    <property type="entry name" value="CheY-like_superfamily"/>
</dbReference>
<dbReference type="GO" id="GO:0000160">
    <property type="term" value="P:phosphorelay signal transduction system"/>
    <property type="evidence" value="ECO:0007669"/>
    <property type="project" value="InterPro"/>
</dbReference>
<dbReference type="InterPro" id="IPR058245">
    <property type="entry name" value="NreC/VraR/RcsB-like_REC"/>
</dbReference>
<evidence type="ECO:0000256" key="4">
    <source>
        <dbReference type="ARBA" id="ARBA00023163"/>
    </source>
</evidence>
<evidence type="ECO:0000256" key="5">
    <source>
        <dbReference type="PROSITE-ProRule" id="PRU00169"/>
    </source>
</evidence>
<dbReference type="PANTHER" id="PTHR43214">
    <property type="entry name" value="TWO-COMPONENT RESPONSE REGULATOR"/>
    <property type="match status" value="1"/>
</dbReference>
<sequence length="220" mass="23254">MTGDRTVRVLVADDEPLVRAGVRAVLASDPTIEVVAEAGDGRSAVEAARRHRPDVALLDVQMPELDGLDAGAEIVRLLPGTRTVVLTTFGADDNIRRALATGASGFVLKASDPRELVTAVHAVAEGAAFLSPRVAERVVAQLRRDVGAPRSATVLVDRLTDREREVLGLLSRGLSNAEIGRRLFMVEGTVKGHVSSILVKLGAANRVQAAILGYEAGLTR</sequence>
<dbReference type="SUPFAM" id="SSF46894">
    <property type="entry name" value="C-terminal effector domain of the bipartite response regulators"/>
    <property type="match status" value="1"/>
</dbReference>
<evidence type="ECO:0000256" key="2">
    <source>
        <dbReference type="ARBA" id="ARBA00023015"/>
    </source>
</evidence>